<dbReference type="GO" id="GO:0005576">
    <property type="term" value="C:extracellular region"/>
    <property type="evidence" value="ECO:0007669"/>
    <property type="project" value="UniProtKB-SubCell"/>
</dbReference>
<evidence type="ECO:0000256" key="3">
    <source>
        <dbReference type="SAM" id="MobiDB-lite"/>
    </source>
</evidence>
<gene>
    <name evidence="5" type="ORF">AVDCRST_MAG06-1146</name>
</gene>
<dbReference type="Gene3D" id="2.150.10.10">
    <property type="entry name" value="Serralysin-like metalloprotease, C-terminal"/>
    <property type="match status" value="2"/>
</dbReference>
<organism evidence="5">
    <name type="scientific">uncultured Nocardioides sp</name>
    <dbReference type="NCBI Taxonomy" id="198441"/>
    <lineage>
        <taxon>Bacteria</taxon>
        <taxon>Bacillati</taxon>
        <taxon>Actinomycetota</taxon>
        <taxon>Actinomycetes</taxon>
        <taxon>Propionibacteriales</taxon>
        <taxon>Nocardioidaceae</taxon>
        <taxon>Nocardioides</taxon>
        <taxon>environmental samples</taxon>
    </lineage>
</organism>
<feature type="chain" id="PRO_5039627772" description="Alkaline phosphatase" evidence="4">
    <location>
        <begin position="20"/>
        <end position="428"/>
    </location>
</feature>
<dbReference type="InterPro" id="IPR001343">
    <property type="entry name" value="Hemolysn_Ca-bd"/>
</dbReference>
<protein>
    <recommendedName>
        <fullName evidence="6">Alkaline phosphatase</fullName>
    </recommendedName>
</protein>
<keyword evidence="2" id="KW-0964">Secreted</keyword>
<comment type="subcellular location">
    <subcellularLocation>
        <location evidence="1">Secreted</location>
    </subcellularLocation>
</comment>
<dbReference type="SUPFAM" id="SSF51120">
    <property type="entry name" value="beta-Roll"/>
    <property type="match status" value="2"/>
</dbReference>
<dbReference type="InterPro" id="IPR011049">
    <property type="entry name" value="Serralysin-like_metalloprot_C"/>
</dbReference>
<evidence type="ECO:0000256" key="1">
    <source>
        <dbReference type="ARBA" id="ARBA00004613"/>
    </source>
</evidence>
<name>A0A6J4NBN6_9ACTN</name>
<feature type="signal peptide" evidence="4">
    <location>
        <begin position="1"/>
        <end position="19"/>
    </location>
</feature>
<dbReference type="EMBL" id="CADCUP010000078">
    <property type="protein sequence ID" value="CAA9383975.1"/>
    <property type="molecule type" value="Genomic_DNA"/>
</dbReference>
<evidence type="ECO:0000256" key="2">
    <source>
        <dbReference type="ARBA" id="ARBA00022525"/>
    </source>
</evidence>
<dbReference type="PANTHER" id="PTHR38340:SF1">
    <property type="entry name" value="S-LAYER PROTEIN"/>
    <property type="match status" value="1"/>
</dbReference>
<proteinExistence type="predicted"/>
<reference evidence="5" key="1">
    <citation type="submission" date="2020-02" db="EMBL/GenBank/DDBJ databases">
        <authorList>
            <person name="Meier V. D."/>
        </authorList>
    </citation>
    <scope>NUCLEOTIDE SEQUENCE</scope>
    <source>
        <strain evidence="5">AVDCRST_MAG06</strain>
    </source>
</reference>
<dbReference type="GO" id="GO:0005509">
    <property type="term" value="F:calcium ion binding"/>
    <property type="evidence" value="ECO:0007669"/>
    <property type="project" value="InterPro"/>
</dbReference>
<dbReference type="PRINTS" id="PR00313">
    <property type="entry name" value="CABNDNGRPT"/>
</dbReference>
<evidence type="ECO:0000256" key="4">
    <source>
        <dbReference type="SAM" id="SignalP"/>
    </source>
</evidence>
<dbReference type="AlphaFoldDB" id="A0A6J4NBN6"/>
<keyword evidence="4" id="KW-0732">Signal</keyword>
<evidence type="ECO:0008006" key="6">
    <source>
        <dbReference type="Google" id="ProtNLM"/>
    </source>
</evidence>
<evidence type="ECO:0000313" key="5">
    <source>
        <dbReference type="EMBL" id="CAA9383975.1"/>
    </source>
</evidence>
<dbReference type="RefSeq" id="WP_295657613.1">
    <property type="nucleotide sequence ID" value="NZ_CADCUP010000078.1"/>
</dbReference>
<dbReference type="PANTHER" id="PTHR38340">
    <property type="entry name" value="S-LAYER PROTEIN"/>
    <property type="match status" value="1"/>
</dbReference>
<feature type="region of interest" description="Disordered" evidence="3">
    <location>
        <begin position="209"/>
        <end position="264"/>
    </location>
</feature>
<sequence length="428" mass="42698">MKKRITLLAGVVAITTLWGAPGTAGLTTGTGPSTSISQAAVVQARAAETCGGQAATIVGTDGPDRLVGTPGRDVVWAGNGDDYVEALDGSDVVCGGGGSDTILGGAGDDTIFGGADAFWIDGRGDHKVGDVIDPGPGNDTVDPVADQRRSRDETIPDRVTYATSSVPVKVDLSATATTGTVAGDGTDTIGTAGAVGIIGSQFADTLNGSPRDDYLEGGGGGDTINGLGGHDEVWAEGPVPGGDDDDRVSGGDGNDTLRSYRGRDTLTGGGGVDAIYAHSGQAADVTGGGGHDAIFANVVRGGTMRVDGASGVDVLTLTSTYGDPSGRPGMKVDLAAGVIDGQGAGKVSGVEQVLVNDYVSVNFTGTNSGELVGLARGGALDARLNGGKDFAYGSFYNDRIDGGKGKDFVWGMGGRDSCSAAESRRLCE</sequence>
<dbReference type="InterPro" id="IPR050557">
    <property type="entry name" value="RTX_toxin/Mannuronan_C5-epim"/>
</dbReference>
<dbReference type="Pfam" id="PF00353">
    <property type="entry name" value="HemolysinCabind"/>
    <property type="match status" value="5"/>
</dbReference>
<feature type="compositionally biased region" description="Gly residues" evidence="3">
    <location>
        <begin position="216"/>
        <end position="228"/>
    </location>
</feature>
<dbReference type="PROSITE" id="PS00330">
    <property type="entry name" value="HEMOLYSIN_CALCIUM"/>
    <property type="match status" value="1"/>
</dbReference>
<accession>A0A6J4NBN6</accession>
<dbReference type="InterPro" id="IPR018511">
    <property type="entry name" value="Hemolysin-typ_Ca-bd_CS"/>
</dbReference>